<organism evidence="2 3">
    <name type="scientific">Neurospora intermedia</name>
    <dbReference type="NCBI Taxonomy" id="5142"/>
    <lineage>
        <taxon>Eukaryota</taxon>
        <taxon>Fungi</taxon>
        <taxon>Dikarya</taxon>
        <taxon>Ascomycota</taxon>
        <taxon>Pezizomycotina</taxon>
        <taxon>Sordariomycetes</taxon>
        <taxon>Sordariomycetidae</taxon>
        <taxon>Sordariales</taxon>
        <taxon>Sordariaceae</taxon>
        <taxon>Neurospora</taxon>
    </lineage>
</organism>
<comment type="caution">
    <text evidence="2">The sequence shown here is derived from an EMBL/GenBank/DDBJ whole genome shotgun (WGS) entry which is preliminary data.</text>
</comment>
<protein>
    <submittedName>
        <fullName evidence="2">Uncharacterized protein</fullName>
    </submittedName>
</protein>
<gene>
    <name evidence="2" type="ORF">QR685DRAFT_569456</name>
</gene>
<name>A0ABR3DL55_NEUIN</name>
<proteinExistence type="predicted"/>
<evidence type="ECO:0000256" key="1">
    <source>
        <dbReference type="SAM" id="MobiDB-lite"/>
    </source>
</evidence>
<evidence type="ECO:0000313" key="2">
    <source>
        <dbReference type="EMBL" id="KAL0473390.1"/>
    </source>
</evidence>
<evidence type="ECO:0000313" key="3">
    <source>
        <dbReference type="Proteomes" id="UP001451303"/>
    </source>
</evidence>
<sequence>MPQTHDSSRMRMGVLEKPLPATPPAAHPHTLHSAQPLLPLTRKLESDPSFKACGEVSEWVPDRFTCTVMHRRAPQ</sequence>
<dbReference type="EMBL" id="JAVLET010000002">
    <property type="protein sequence ID" value="KAL0473390.1"/>
    <property type="molecule type" value="Genomic_DNA"/>
</dbReference>
<dbReference type="Proteomes" id="UP001451303">
    <property type="component" value="Unassembled WGS sequence"/>
</dbReference>
<feature type="region of interest" description="Disordered" evidence="1">
    <location>
        <begin position="1"/>
        <end position="34"/>
    </location>
</feature>
<accession>A0ABR3DL55</accession>
<reference evidence="2 3" key="1">
    <citation type="submission" date="2023-09" db="EMBL/GenBank/DDBJ databases">
        <title>Multi-omics analysis of a traditional fermented food reveals byproduct-associated fungal strains for waste-to-food upcycling.</title>
        <authorList>
            <consortium name="Lawrence Berkeley National Laboratory"/>
            <person name="Rekdal V.M."/>
            <person name="Villalobos-Escobedo J.M."/>
            <person name="Rodriguez-Valeron N."/>
            <person name="Garcia M.O."/>
            <person name="Vasquez D.P."/>
            <person name="Damayanti I."/>
            <person name="Sorensen P.M."/>
            <person name="Baidoo E.E."/>
            <person name="De Carvalho A.C."/>
            <person name="Riley R."/>
            <person name="Lipzen A."/>
            <person name="He G."/>
            <person name="Yan M."/>
            <person name="Haridas S."/>
            <person name="Daum C."/>
            <person name="Yoshinaga Y."/>
            <person name="Ng V."/>
            <person name="Grigoriev I.V."/>
            <person name="Munk R."/>
            <person name="Nuraida L."/>
            <person name="Wijaya C.H."/>
            <person name="Morales P.-C."/>
            <person name="Keasling J.D."/>
        </authorList>
    </citation>
    <scope>NUCLEOTIDE SEQUENCE [LARGE SCALE GENOMIC DNA]</scope>
    <source>
        <strain evidence="2 3">FGSC 2613</strain>
    </source>
</reference>
<keyword evidence="3" id="KW-1185">Reference proteome</keyword>